<feature type="transmembrane region" description="Helical" evidence="5">
    <location>
        <begin position="51"/>
        <end position="71"/>
    </location>
</feature>
<sequence length="491" mass="53752">MFKKTSSDSGGTRNELKKGSVGTWQGAFYSLAQVGPAADIAILLIGTFRDVGFRSVTAVLVAWLIYGLWMITPYEFSKLRSNAGGYYAYAAASTKSGFYGPATAFSWLYENLTSSAFAVLGISSFLFLLSSEISSLKYLWVIFAIGMIVYVSVIPYLGIRPSVQYTFITGFAEVMFLFVASIIIIIEVGPGNSFVPFTLPFSIVPVFFLSMIFSISDFTGIGISTTISEEVTEPKKKIKNSLLLSYLFSGLALIPATYALTVGWGISGIGGFASANDPGLIVFERYLGPIGGILLVIFTINSYLSNGVAKTNAVSRVWFSASRDKIIFPKSFSEVHKKYKSPHKAIRAYMILMLVINLLFGFLFGPKTGALILLTGSGIGIIFTHIYANISLTLYTRTQKVFKWLVHGLIPIASSIIAAVVIFYTVQQDILAQISTPSFDNFAYASSAVVGVIWSFIFAIIISFYYVRKKPKIATEAGTYDADHIKISWEK</sequence>
<gene>
    <name evidence="7" type="ORF">CSP5_0644</name>
</gene>
<dbReference type="InterPro" id="IPR004841">
    <property type="entry name" value="AA-permease/SLC12A_dom"/>
</dbReference>
<feature type="transmembrane region" description="Helical" evidence="5">
    <location>
        <begin position="370"/>
        <end position="392"/>
    </location>
</feature>
<evidence type="ECO:0000256" key="3">
    <source>
        <dbReference type="ARBA" id="ARBA00022989"/>
    </source>
</evidence>
<dbReference type="GeneID" id="41587926"/>
<feature type="transmembrane region" description="Helical" evidence="5">
    <location>
        <begin position="243"/>
        <end position="266"/>
    </location>
</feature>
<keyword evidence="4 5" id="KW-0472">Membrane</keyword>
<evidence type="ECO:0000256" key="2">
    <source>
        <dbReference type="ARBA" id="ARBA00022692"/>
    </source>
</evidence>
<accession>A0A1N5TQR2</accession>
<dbReference type="AlphaFoldDB" id="A0A1N5TQR2"/>
<dbReference type="GO" id="GO:0055085">
    <property type="term" value="P:transmembrane transport"/>
    <property type="evidence" value="ECO:0007669"/>
    <property type="project" value="InterPro"/>
</dbReference>
<dbReference type="GO" id="GO:0016020">
    <property type="term" value="C:membrane"/>
    <property type="evidence" value="ECO:0007669"/>
    <property type="project" value="UniProtKB-SubCell"/>
</dbReference>
<proteinExistence type="predicted"/>
<evidence type="ECO:0000256" key="5">
    <source>
        <dbReference type="SAM" id="Phobius"/>
    </source>
</evidence>
<evidence type="ECO:0000259" key="6">
    <source>
        <dbReference type="Pfam" id="PF00324"/>
    </source>
</evidence>
<feature type="domain" description="Amino acid permease/ SLC12A" evidence="6">
    <location>
        <begin position="50"/>
        <end position="473"/>
    </location>
</feature>
<dbReference type="InterPro" id="IPR050367">
    <property type="entry name" value="APC_superfamily"/>
</dbReference>
<comment type="subcellular location">
    <subcellularLocation>
        <location evidence="1">Membrane</location>
        <topology evidence="1">Multi-pass membrane protein</topology>
    </subcellularLocation>
</comment>
<feature type="transmembrane region" description="Helical" evidence="5">
    <location>
        <begin position="112"/>
        <end position="131"/>
    </location>
</feature>
<dbReference type="RefSeq" id="WP_148689605.1">
    <property type="nucleotide sequence ID" value="NZ_LT671858.1"/>
</dbReference>
<feature type="transmembrane region" description="Helical" evidence="5">
    <location>
        <begin position="137"/>
        <end position="158"/>
    </location>
</feature>
<name>A0A1N5TQR2_9ARCH</name>
<organism evidence="7 8">
    <name type="scientific">Cuniculiplasma divulgatum</name>
    <dbReference type="NCBI Taxonomy" id="1673428"/>
    <lineage>
        <taxon>Archaea</taxon>
        <taxon>Methanobacteriati</taxon>
        <taxon>Thermoplasmatota</taxon>
        <taxon>Thermoplasmata</taxon>
        <taxon>Thermoplasmatales</taxon>
        <taxon>Cuniculiplasmataceae</taxon>
        <taxon>Cuniculiplasma</taxon>
    </lineage>
</organism>
<evidence type="ECO:0000256" key="4">
    <source>
        <dbReference type="ARBA" id="ARBA00023136"/>
    </source>
</evidence>
<protein>
    <submittedName>
        <fullName evidence="7">Cationic amino acid transporter</fullName>
    </submittedName>
</protein>
<feature type="transmembrane region" description="Helical" evidence="5">
    <location>
        <begin position="165"/>
        <end position="186"/>
    </location>
</feature>
<feature type="transmembrane region" description="Helical" evidence="5">
    <location>
        <begin position="21"/>
        <end position="45"/>
    </location>
</feature>
<dbReference type="Proteomes" id="UP000195607">
    <property type="component" value="Chromosome I"/>
</dbReference>
<dbReference type="Pfam" id="PF00324">
    <property type="entry name" value="AA_permease"/>
    <property type="match status" value="1"/>
</dbReference>
<dbReference type="Gene3D" id="1.20.1740.10">
    <property type="entry name" value="Amino acid/polyamine transporter I"/>
    <property type="match status" value="1"/>
</dbReference>
<evidence type="ECO:0000256" key="1">
    <source>
        <dbReference type="ARBA" id="ARBA00004141"/>
    </source>
</evidence>
<keyword evidence="3 5" id="KW-1133">Transmembrane helix</keyword>
<dbReference type="EMBL" id="LT671858">
    <property type="protein sequence ID" value="SIM50288.1"/>
    <property type="molecule type" value="Genomic_DNA"/>
</dbReference>
<feature type="transmembrane region" description="Helical" evidence="5">
    <location>
        <begin position="346"/>
        <end position="364"/>
    </location>
</feature>
<evidence type="ECO:0000313" key="7">
    <source>
        <dbReference type="EMBL" id="SIM50288.1"/>
    </source>
</evidence>
<feature type="transmembrane region" description="Helical" evidence="5">
    <location>
        <begin position="198"/>
        <end position="223"/>
    </location>
</feature>
<dbReference type="PANTHER" id="PTHR42770">
    <property type="entry name" value="AMINO ACID TRANSPORTER-RELATED"/>
    <property type="match status" value="1"/>
</dbReference>
<feature type="transmembrane region" description="Helical" evidence="5">
    <location>
        <begin position="444"/>
        <end position="467"/>
    </location>
</feature>
<dbReference type="PIRSF" id="PIRSF006060">
    <property type="entry name" value="AA_transporter"/>
    <property type="match status" value="1"/>
</dbReference>
<keyword evidence="2 5" id="KW-0812">Transmembrane</keyword>
<feature type="transmembrane region" description="Helical" evidence="5">
    <location>
        <begin position="286"/>
        <end position="304"/>
    </location>
</feature>
<feature type="transmembrane region" description="Helical" evidence="5">
    <location>
        <begin position="404"/>
        <end position="424"/>
    </location>
</feature>
<evidence type="ECO:0000313" key="8">
    <source>
        <dbReference type="Proteomes" id="UP000195607"/>
    </source>
</evidence>
<reference evidence="7 8" key="1">
    <citation type="submission" date="2016-04" db="EMBL/GenBank/DDBJ databases">
        <authorList>
            <person name="Evans L.H."/>
            <person name="Alamgir A."/>
            <person name="Owens N."/>
            <person name="Weber N.D."/>
            <person name="Virtaneva K."/>
            <person name="Barbian K."/>
            <person name="Babar A."/>
            <person name="Rosenke K."/>
        </authorList>
    </citation>
    <scope>NUCLEOTIDE SEQUENCE [LARGE SCALE GENOMIC DNA]</scope>
    <source>
        <strain evidence="8">S5(T) (JCM 30642 \VKM B-2941)</strain>
    </source>
</reference>
<dbReference type="PANTHER" id="PTHR42770:SF11">
    <property type="entry name" value="INNER MEMBRANE TRANSPORT PROTEIN YBAT"/>
    <property type="match status" value="1"/>
</dbReference>